<dbReference type="EMBL" id="BPPX01000013">
    <property type="protein sequence ID" value="GJC84014.1"/>
    <property type="molecule type" value="Genomic_DNA"/>
</dbReference>
<proteinExistence type="predicted"/>
<dbReference type="Gene3D" id="3.40.50.300">
    <property type="entry name" value="P-loop containing nucleotide triphosphate hydrolases"/>
    <property type="match status" value="1"/>
</dbReference>
<feature type="domain" description="Nephrocystin 3-like N-terminal" evidence="2">
    <location>
        <begin position="170"/>
        <end position="314"/>
    </location>
</feature>
<dbReference type="InterPro" id="IPR027417">
    <property type="entry name" value="P-loop_NTPase"/>
</dbReference>
<keyword evidence="4" id="KW-1185">Reference proteome</keyword>
<dbReference type="AlphaFoldDB" id="A0AA37GMY6"/>
<evidence type="ECO:0000313" key="4">
    <source>
        <dbReference type="Proteomes" id="UP001055172"/>
    </source>
</evidence>
<evidence type="ECO:0000313" key="3">
    <source>
        <dbReference type="EMBL" id="GJC84014.1"/>
    </source>
</evidence>
<accession>A0AA37GMY6</accession>
<gene>
    <name evidence="3" type="ORF">ColLi_06852</name>
</gene>
<name>A0AA37GMY6_9PEZI</name>
<dbReference type="SUPFAM" id="SSF52540">
    <property type="entry name" value="P-loop containing nucleoside triphosphate hydrolases"/>
    <property type="match status" value="1"/>
</dbReference>
<organism evidence="3 4">
    <name type="scientific">Colletotrichum liriopes</name>
    <dbReference type="NCBI Taxonomy" id="708192"/>
    <lineage>
        <taxon>Eukaryota</taxon>
        <taxon>Fungi</taxon>
        <taxon>Dikarya</taxon>
        <taxon>Ascomycota</taxon>
        <taxon>Pezizomycotina</taxon>
        <taxon>Sordariomycetes</taxon>
        <taxon>Hypocreomycetidae</taxon>
        <taxon>Glomerellales</taxon>
        <taxon>Glomerellaceae</taxon>
        <taxon>Colletotrichum</taxon>
        <taxon>Colletotrichum spaethianum species complex</taxon>
    </lineage>
</organism>
<dbReference type="PANTHER" id="PTHR10039:SF15">
    <property type="entry name" value="NACHT DOMAIN-CONTAINING PROTEIN"/>
    <property type="match status" value="1"/>
</dbReference>
<dbReference type="Pfam" id="PF24883">
    <property type="entry name" value="NPHP3_N"/>
    <property type="match status" value="1"/>
</dbReference>
<keyword evidence="1" id="KW-0677">Repeat</keyword>
<protein>
    <recommendedName>
        <fullName evidence="2">Nephrocystin 3-like N-terminal domain-containing protein</fullName>
    </recommendedName>
</protein>
<dbReference type="Proteomes" id="UP001055172">
    <property type="component" value="Unassembled WGS sequence"/>
</dbReference>
<evidence type="ECO:0000256" key="1">
    <source>
        <dbReference type="ARBA" id="ARBA00022737"/>
    </source>
</evidence>
<sequence length="370" mass="41259">MDGLSVASGVAGLISLTIELTKATYTFIEGVKNASRDIHDCVQALTSLQSVLLEINRALGDAGVTIPLSTAECEKQLRRLKATLESRSKLRKLAWPFEQKETREMIRILQDHRDDFHAALSANTMTIAAAGLKELKLMRDDSVRDELVEWLYPHDHSAIHMAKLQEAEPGTGLWLFDEPLFKNWFVQKEKLLVLRGKPGSGKSVLTSLLIDRLQETGTNPVVYFHFSHQENVRLDAVLRSLVKQSVLAGAFLEEVQKLRNSRRQPLEKELLGILAGFCGFIVLDALDESPSFEAMLKVAQELSSKGVSVCLSSRDLPALSKQVPSSLEVVAQQIDLQLFLEMRFVELDLDLGDHLAIEFIETIVRQASGM</sequence>
<reference evidence="3 4" key="1">
    <citation type="submission" date="2021-07" db="EMBL/GenBank/DDBJ databases">
        <title>Genome data of Colletotrichum spaethianum.</title>
        <authorList>
            <person name="Utami Y.D."/>
            <person name="Hiruma K."/>
        </authorList>
    </citation>
    <scope>NUCLEOTIDE SEQUENCE [LARGE SCALE GENOMIC DNA]</scope>
    <source>
        <strain evidence="3 4">MAFF 242679</strain>
    </source>
</reference>
<dbReference type="PANTHER" id="PTHR10039">
    <property type="entry name" value="AMELOGENIN"/>
    <property type="match status" value="1"/>
</dbReference>
<evidence type="ECO:0000259" key="2">
    <source>
        <dbReference type="Pfam" id="PF24883"/>
    </source>
</evidence>
<comment type="caution">
    <text evidence="3">The sequence shown here is derived from an EMBL/GenBank/DDBJ whole genome shotgun (WGS) entry which is preliminary data.</text>
</comment>
<dbReference type="InterPro" id="IPR056884">
    <property type="entry name" value="NPHP3-like_N"/>
</dbReference>